<dbReference type="AlphaFoldDB" id="A0A6A6CCJ6"/>
<dbReference type="Proteomes" id="UP000799537">
    <property type="component" value="Unassembled WGS sequence"/>
</dbReference>
<dbReference type="RefSeq" id="XP_033665806.1">
    <property type="nucleotide sequence ID" value="XM_033813240.1"/>
</dbReference>
<dbReference type="EMBL" id="ML993602">
    <property type="protein sequence ID" value="KAF2164917.1"/>
    <property type="molecule type" value="Genomic_DNA"/>
</dbReference>
<name>A0A6A6CCJ6_ZASCE</name>
<protein>
    <submittedName>
        <fullName evidence="1">Uncharacterized protein</fullName>
    </submittedName>
</protein>
<sequence length="108" mass="12041">MLAMLCVRRRAMRALDAIHASPNQTLVYRRPSDPRFLMVAATRTGQKSKHFKTYMYDDSRPCTPNEIATALTSVARLGGAYDAAGGYAHRRGVAQDAKHFGNYFKATM</sequence>
<dbReference type="GeneID" id="54566512"/>
<evidence type="ECO:0000313" key="1">
    <source>
        <dbReference type="EMBL" id="KAF2164917.1"/>
    </source>
</evidence>
<organism evidence="1 2">
    <name type="scientific">Zasmidium cellare ATCC 36951</name>
    <dbReference type="NCBI Taxonomy" id="1080233"/>
    <lineage>
        <taxon>Eukaryota</taxon>
        <taxon>Fungi</taxon>
        <taxon>Dikarya</taxon>
        <taxon>Ascomycota</taxon>
        <taxon>Pezizomycotina</taxon>
        <taxon>Dothideomycetes</taxon>
        <taxon>Dothideomycetidae</taxon>
        <taxon>Mycosphaerellales</taxon>
        <taxon>Mycosphaerellaceae</taxon>
        <taxon>Zasmidium</taxon>
    </lineage>
</organism>
<gene>
    <name evidence="1" type="ORF">M409DRAFT_56271</name>
</gene>
<proteinExistence type="predicted"/>
<keyword evidence="2" id="KW-1185">Reference proteome</keyword>
<reference evidence="1" key="1">
    <citation type="journal article" date="2020" name="Stud. Mycol.">
        <title>101 Dothideomycetes genomes: a test case for predicting lifestyles and emergence of pathogens.</title>
        <authorList>
            <person name="Haridas S."/>
            <person name="Albert R."/>
            <person name="Binder M."/>
            <person name="Bloem J."/>
            <person name="Labutti K."/>
            <person name="Salamov A."/>
            <person name="Andreopoulos B."/>
            <person name="Baker S."/>
            <person name="Barry K."/>
            <person name="Bills G."/>
            <person name="Bluhm B."/>
            <person name="Cannon C."/>
            <person name="Castanera R."/>
            <person name="Culley D."/>
            <person name="Daum C."/>
            <person name="Ezra D."/>
            <person name="Gonzalez J."/>
            <person name="Henrissat B."/>
            <person name="Kuo A."/>
            <person name="Liang C."/>
            <person name="Lipzen A."/>
            <person name="Lutzoni F."/>
            <person name="Magnuson J."/>
            <person name="Mondo S."/>
            <person name="Nolan M."/>
            <person name="Ohm R."/>
            <person name="Pangilinan J."/>
            <person name="Park H.-J."/>
            <person name="Ramirez L."/>
            <person name="Alfaro M."/>
            <person name="Sun H."/>
            <person name="Tritt A."/>
            <person name="Yoshinaga Y."/>
            <person name="Zwiers L.-H."/>
            <person name="Turgeon B."/>
            <person name="Goodwin S."/>
            <person name="Spatafora J."/>
            <person name="Crous P."/>
            <person name="Grigoriev I."/>
        </authorList>
    </citation>
    <scope>NUCLEOTIDE SEQUENCE</scope>
    <source>
        <strain evidence="1">ATCC 36951</strain>
    </source>
</reference>
<accession>A0A6A6CCJ6</accession>
<evidence type="ECO:0000313" key="2">
    <source>
        <dbReference type="Proteomes" id="UP000799537"/>
    </source>
</evidence>